<sequence>MHPVHLRLAELWTFSVKRKLTPSEQTELEQCMQVNAKICWEMAYLENASLMASMTRDTDWQHEICRQIDEYPYRAKQPGNGDAGTNEAQ</sequence>
<dbReference type="EMBL" id="JACXJA010000036">
    <property type="protein sequence ID" value="MBD2864987.1"/>
    <property type="molecule type" value="Genomic_DNA"/>
</dbReference>
<dbReference type="AlphaFoldDB" id="A0A927CDS0"/>
<evidence type="ECO:0000313" key="2">
    <source>
        <dbReference type="Proteomes" id="UP000639396"/>
    </source>
</evidence>
<gene>
    <name evidence="1" type="ORF">IDH45_23695</name>
</gene>
<keyword evidence="2" id="KW-1185">Reference proteome</keyword>
<evidence type="ECO:0000313" key="1">
    <source>
        <dbReference type="EMBL" id="MBD2864987.1"/>
    </source>
</evidence>
<reference evidence="1" key="1">
    <citation type="submission" date="2020-09" db="EMBL/GenBank/DDBJ databases">
        <title>A novel bacterium of genus Paenibacillus, isolated from South China Sea.</title>
        <authorList>
            <person name="Huang H."/>
            <person name="Mo K."/>
            <person name="Hu Y."/>
        </authorList>
    </citation>
    <scope>NUCLEOTIDE SEQUENCE</scope>
    <source>
        <strain evidence="1">IB182363</strain>
    </source>
</reference>
<proteinExistence type="predicted"/>
<accession>A0A927CDS0</accession>
<comment type="caution">
    <text evidence="1">The sequence shown here is derived from an EMBL/GenBank/DDBJ whole genome shotgun (WGS) entry which is preliminary data.</text>
</comment>
<protein>
    <submittedName>
        <fullName evidence="1">Uncharacterized protein</fullName>
    </submittedName>
</protein>
<name>A0A927CDS0_9BACL</name>
<dbReference type="Proteomes" id="UP000639396">
    <property type="component" value="Unassembled WGS sequence"/>
</dbReference>
<organism evidence="1 2">
    <name type="scientific">Paenibacillus oceani</name>
    <dbReference type="NCBI Taxonomy" id="2772510"/>
    <lineage>
        <taxon>Bacteria</taxon>
        <taxon>Bacillati</taxon>
        <taxon>Bacillota</taxon>
        <taxon>Bacilli</taxon>
        <taxon>Bacillales</taxon>
        <taxon>Paenibacillaceae</taxon>
        <taxon>Paenibacillus</taxon>
    </lineage>
</organism>
<dbReference type="Pfam" id="PF24704">
    <property type="entry name" value="DUF7667"/>
    <property type="match status" value="1"/>
</dbReference>
<dbReference type="InterPro" id="IPR056084">
    <property type="entry name" value="DUF7667"/>
</dbReference>